<keyword evidence="1" id="KW-0732">Signal</keyword>
<dbReference type="InterPro" id="IPR050744">
    <property type="entry name" value="AI-2_Isomerase_LsrG"/>
</dbReference>
<dbReference type="Proteomes" id="UP001262754">
    <property type="component" value="Unassembled WGS sequence"/>
</dbReference>
<dbReference type="Pfam" id="PF03992">
    <property type="entry name" value="ABM"/>
    <property type="match status" value="1"/>
</dbReference>
<feature type="chain" id="PRO_5045291454" evidence="1">
    <location>
        <begin position="32"/>
        <end position="146"/>
    </location>
</feature>
<name>A0ABU1N5S6_9CAUL</name>
<gene>
    <name evidence="3" type="ORF">J2800_004544</name>
</gene>
<feature type="signal peptide" evidence="1">
    <location>
        <begin position="1"/>
        <end position="31"/>
    </location>
</feature>
<evidence type="ECO:0000313" key="4">
    <source>
        <dbReference type="Proteomes" id="UP001262754"/>
    </source>
</evidence>
<protein>
    <submittedName>
        <fullName evidence="3">Quinol monooxygenase YgiN</fullName>
    </submittedName>
</protein>
<dbReference type="PANTHER" id="PTHR33336:SF3">
    <property type="entry name" value="ABM DOMAIN-CONTAINING PROTEIN"/>
    <property type="match status" value="1"/>
</dbReference>
<dbReference type="PROSITE" id="PS51725">
    <property type="entry name" value="ABM"/>
    <property type="match status" value="1"/>
</dbReference>
<dbReference type="PANTHER" id="PTHR33336">
    <property type="entry name" value="QUINOL MONOOXYGENASE YGIN-RELATED"/>
    <property type="match status" value="1"/>
</dbReference>
<evidence type="ECO:0000313" key="3">
    <source>
        <dbReference type="EMBL" id="MDR6533774.1"/>
    </source>
</evidence>
<dbReference type="InterPro" id="IPR007138">
    <property type="entry name" value="ABM_dom"/>
</dbReference>
<dbReference type="RefSeq" id="WP_310034723.1">
    <property type="nucleotide sequence ID" value="NZ_JAVDRL010000014.1"/>
</dbReference>
<accession>A0ABU1N5S6</accession>
<sequence>MKRSRMVIGAGILALATAAASGFGTRAQAHAAGEPPMVRIAELEIDPAYLEAYKAILAEEQEASVRLEPGVLMLHSVAIADNPSHIRLLEVYASRAAYEAHLKAPHFVKYKTATETMVRSLKLVETTPILLCAKSRGRVGGPVTCL</sequence>
<keyword evidence="3" id="KW-0560">Oxidoreductase</keyword>
<feature type="domain" description="ABM" evidence="2">
    <location>
        <begin position="37"/>
        <end position="130"/>
    </location>
</feature>
<proteinExistence type="predicted"/>
<dbReference type="EMBL" id="JAVDRL010000014">
    <property type="protein sequence ID" value="MDR6533774.1"/>
    <property type="molecule type" value="Genomic_DNA"/>
</dbReference>
<dbReference type="GO" id="GO:0004497">
    <property type="term" value="F:monooxygenase activity"/>
    <property type="evidence" value="ECO:0007669"/>
    <property type="project" value="UniProtKB-KW"/>
</dbReference>
<evidence type="ECO:0000256" key="1">
    <source>
        <dbReference type="SAM" id="SignalP"/>
    </source>
</evidence>
<dbReference type="InterPro" id="IPR011008">
    <property type="entry name" value="Dimeric_a/b-barrel"/>
</dbReference>
<reference evidence="3 4" key="1">
    <citation type="submission" date="2023-07" db="EMBL/GenBank/DDBJ databases">
        <title>Sorghum-associated microbial communities from plants grown in Nebraska, USA.</title>
        <authorList>
            <person name="Schachtman D."/>
        </authorList>
    </citation>
    <scope>NUCLEOTIDE SEQUENCE [LARGE SCALE GENOMIC DNA]</scope>
    <source>
        <strain evidence="3 4">DS2154</strain>
    </source>
</reference>
<organism evidence="3 4">
    <name type="scientific">Caulobacter rhizosphaerae</name>
    <dbReference type="NCBI Taxonomy" id="2010972"/>
    <lineage>
        <taxon>Bacteria</taxon>
        <taxon>Pseudomonadati</taxon>
        <taxon>Pseudomonadota</taxon>
        <taxon>Alphaproteobacteria</taxon>
        <taxon>Caulobacterales</taxon>
        <taxon>Caulobacteraceae</taxon>
        <taxon>Caulobacter</taxon>
    </lineage>
</organism>
<dbReference type="Gene3D" id="3.30.70.100">
    <property type="match status" value="1"/>
</dbReference>
<keyword evidence="4" id="KW-1185">Reference proteome</keyword>
<evidence type="ECO:0000259" key="2">
    <source>
        <dbReference type="PROSITE" id="PS51725"/>
    </source>
</evidence>
<comment type="caution">
    <text evidence="3">The sequence shown here is derived from an EMBL/GenBank/DDBJ whole genome shotgun (WGS) entry which is preliminary data.</text>
</comment>
<keyword evidence="3" id="KW-0503">Monooxygenase</keyword>
<dbReference type="SUPFAM" id="SSF54909">
    <property type="entry name" value="Dimeric alpha+beta barrel"/>
    <property type="match status" value="1"/>
</dbReference>